<evidence type="ECO:0000256" key="1">
    <source>
        <dbReference type="SAM" id="MobiDB-lite"/>
    </source>
</evidence>
<organism evidence="2">
    <name type="scientific">Siphoviridae sp. cthH09</name>
    <dbReference type="NCBI Taxonomy" id="2827915"/>
    <lineage>
        <taxon>Viruses</taxon>
        <taxon>Duplodnaviria</taxon>
        <taxon>Heunggongvirae</taxon>
        <taxon>Uroviricota</taxon>
        <taxon>Caudoviricetes</taxon>
    </lineage>
</organism>
<protein>
    <submittedName>
        <fullName evidence="2">Partner and localizer of BRCA2 Coiled coil, Homologous recombination</fullName>
    </submittedName>
</protein>
<reference evidence="2" key="1">
    <citation type="journal article" date="2021" name="Proc. Natl. Acad. Sci. U.S.A.">
        <title>A Catalog of Tens of Thousands of Viruses from Human Metagenomes Reveals Hidden Associations with Chronic Diseases.</title>
        <authorList>
            <person name="Tisza M.J."/>
            <person name="Buck C.B."/>
        </authorList>
    </citation>
    <scope>NUCLEOTIDE SEQUENCE</scope>
    <source>
        <strain evidence="2">CthH09</strain>
    </source>
</reference>
<proteinExistence type="predicted"/>
<evidence type="ECO:0000313" key="2">
    <source>
        <dbReference type="EMBL" id="DAF50536.1"/>
    </source>
</evidence>
<name>A0A8S5SHY9_9CAUD</name>
<accession>A0A8S5SHY9</accession>
<sequence>MKAVKENKEYFIDDSQKGFYLTQGFDIYGDDGELLEAAPGKTVSYDEYAALQNKLEALEAELQKAQSQGKGKNKGAEAVEDGGN</sequence>
<dbReference type="EMBL" id="BK032597">
    <property type="protein sequence ID" value="DAF50536.1"/>
    <property type="molecule type" value="Genomic_DNA"/>
</dbReference>
<feature type="region of interest" description="Disordered" evidence="1">
    <location>
        <begin position="63"/>
        <end position="84"/>
    </location>
</feature>